<evidence type="ECO:0000313" key="2">
    <source>
        <dbReference type="Proteomes" id="UP000199413"/>
    </source>
</evidence>
<dbReference type="RefSeq" id="WP_091347385.1">
    <property type="nucleotide sequence ID" value="NZ_FMHV01000002.1"/>
</dbReference>
<gene>
    <name evidence="1" type="ORF">GA0070624_6582</name>
</gene>
<dbReference type="EMBL" id="FMHV01000002">
    <property type="protein sequence ID" value="SCL39480.1"/>
    <property type="molecule type" value="Genomic_DNA"/>
</dbReference>
<dbReference type="AlphaFoldDB" id="A0A1C6TCE2"/>
<reference evidence="2" key="1">
    <citation type="submission" date="2016-06" db="EMBL/GenBank/DDBJ databases">
        <authorList>
            <person name="Varghese N."/>
            <person name="Submissions Spin"/>
        </authorList>
    </citation>
    <scope>NUCLEOTIDE SEQUENCE [LARGE SCALE GENOMIC DNA]</scope>
    <source>
        <strain evidence="2">DSM 45431</strain>
    </source>
</reference>
<sequence length="61" mass="6025">MPGLLMAGTWAYALIQLTVAADRPVELLAGAAVAAALLLATLLPLGSRATPGAPAAVPRSC</sequence>
<keyword evidence="2" id="KW-1185">Reference proteome</keyword>
<evidence type="ECO:0000313" key="1">
    <source>
        <dbReference type="EMBL" id="SCL39480.1"/>
    </source>
</evidence>
<dbReference type="STRING" id="568872.GA0070624_6582"/>
<protein>
    <submittedName>
        <fullName evidence="1">Uncharacterized protein</fullName>
    </submittedName>
</protein>
<name>A0A1C6TCE2_9ACTN</name>
<proteinExistence type="predicted"/>
<organism evidence="1 2">
    <name type="scientific">Micromonospora rhizosphaerae</name>
    <dbReference type="NCBI Taxonomy" id="568872"/>
    <lineage>
        <taxon>Bacteria</taxon>
        <taxon>Bacillati</taxon>
        <taxon>Actinomycetota</taxon>
        <taxon>Actinomycetes</taxon>
        <taxon>Micromonosporales</taxon>
        <taxon>Micromonosporaceae</taxon>
        <taxon>Micromonospora</taxon>
    </lineage>
</organism>
<dbReference type="Proteomes" id="UP000199413">
    <property type="component" value="Unassembled WGS sequence"/>
</dbReference>
<accession>A0A1C6TCE2</accession>